<feature type="compositionally biased region" description="Low complexity" evidence="1">
    <location>
        <begin position="344"/>
        <end position="358"/>
    </location>
</feature>
<evidence type="ECO:0000313" key="3">
    <source>
        <dbReference type="Proteomes" id="UP001367508"/>
    </source>
</evidence>
<accession>A0AAN9KFW8</accession>
<feature type="region of interest" description="Disordered" evidence="1">
    <location>
        <begin position="338"/>
        <end position="364"/>
    </location>
</feature>
<dbReference type="InterPro" id="IPR037490">
    <property type="entry name" value="WAP"/>
</dbReference>
<sequence length="1051" mass="121118">MIGKADIEGSKSNVAMNAWMPQASYPCVYYSRRKMNEIFGFMNGKVEVSLADSTMMWIVHYAMNRAQEKMKTKTGVIERLNEISKFYELAVMQLEGCLSIVHAETESSFLETNHEEVLDDLREIKDRLQGRLMESELAIFEKDKELTHRLQNELKLRHALELKERQLESLGVSHGVESETSSLNAENDQAMINEECGDGDFCELRTNVDQQKFEQQHGLLSEVEHSGIVKKRVEEMGSDIDILKQTMDLAFGKMQTTLFLCEMRPKERQWKLTIEKDIMSIVIGSFMREFQENIESQVRRGEDEILKVWSEHWPRIMNEFTCIQQELAALHETCPEDSDYSAFSSPSKPSSPTKPSSPVGSNEIPNRLFQKMEEIVKEQKLPEEEENEDGSNFVAKMIKNHESIIRRKKEEMNWRRHGMLQERKASSSKARKEINHMKEKIQIISEKLDNLVNWNAILSESLLNQRAMSGKKPFPGRRLSEVNEIPTSQDVESVAEKVKGISDAGNKRQQELIKVSDIEKEYNTMQNSIQEDMLGCLDGLVEEFNSKSCNFELEKQIQECVYKYYLREVINEWNENIESNTIEREIRDGVNLIVLSEAAADISANQEFAIVKGQGKAEEHCLQCLTSSNQEDTLNQDICMLIFRKTVDEFNKMMVSCKADCVIREQIHHIVFGETLKNFVNIASSASREHRENRIENNFLDELQFITMESFLKEDLCMVVFKAMLKEWRLELDNYYMENFIRENIQQVIMVETLNDAFFLTMEVKSPFQDNTIEDDSSNMMLNQVGKVQGEENLTNMLLQSLLSSFEEEENLMLSARCEIREHSKQLDLGSERGDLHEHEIFEDLLTGEEETFSSLTSKVENVLQQLGVSKALLRGLVTSLGHSVKGSESSHNQMSSNEEGQLKLSPSCILPVLNLLLTFAEFGQMICQRLGMMSMRLEKMKYCLDPIIELVGCLRSKELLYQKAFIKRCQNLQKAEVEVDLLGDQVDALLTLLEKIYVTLRLHAPALLQYFEVYDILGLIKRELKRVLFMKQKKLCPPSESPQESKDSSN</sequence>
<dbReference type="PANTHER" id="PTHR33883:SF7">
    <property type="entry name" value="OS04G0521600 PROTEIN"/>
    <property type="match status" value="1"/>
</dbReference>
<reference evidence="2 3" key="1">
    <citation type="submission" date="2024-01" db="EMBL/GenBank/DDBJ databases">
        <title>The genomes of 5 underutilized Papilionoideae crops provide insights into root nodulation and disease resistanc.</title>
        <authorList>
            <person name="Jiang F."/>
        </authorList>
    </citation>
    <scope>NUCLEOTIDE SEQUENCE [LARGE SCALE GENOMIC DNA]</scope>
    <source>
        <strain evidence="2">LVBAO_FW01</strain>
        <tissue evidence="2">Leaves</tissue>
    </source>
</reference>
<dbReference type="PANTHER" id="PTHR33883">
    <property type="entry name" value="WPP DOMAIN-ASSOCIATED PROTEIN"/>
    <property type="match status" value="1"/>
</dbReference>
<dbReference type="Proteomes" id="UP001367508">
    <property type="component" value="Unassembled WGS sequence"/>
</dbReference>
<evidence type="ECO:0000313" key="2">
    <source>
        <dbReference type="EMBL" id="KAK7315508.1"/>
    </source>
</evidence>
<protein>
    <recommendedName>
        <fullName evidence="4">WPP domain-associated protein</fullName>
    </recommendedName>
</protein>
<comment type="caution">
    <text evidence="2">The sequence shown here is derived from an EMBL/GenBank/DDBJ whole genome shotgun (WGS) entry which is preliminary data.</text>
</comment>
<name>A0AAN9KFW8_CANGL</name>
<organism evidence="2 3">
    <name type="scientific">Canavalia gladiata</name>
    <name type="common">Sword bean</name>
    <name type="synonym">Dolichos gladiatus</name>
    <dbReference type="NCBI Taxonomy" id="3824"/>
    <lineage>
        <taxon>Eukaryota</taxon>
        <taxon>Viridiplantae</taxon>
        <taxon>Streptophyta</taxon>
        <taxon>Embryophyta</taxon>
        <taxon>Tracheophyta</taxon>
        <taxon>Spermatophyta</taxon>
        <taxon>Magnoliopsida</taxon>
        <taxon>eudicotyledons</taxon>
        <taxon>Gunneridae</taxon>
        <taxon>Pentapetalae</taxon>
        <taxon>rosids</taxon>
        <taxon>fabids</taxon>
        <taxon>Fabales</taxon>
        <taxon>Fabaceae</taxon>
        <taxon>Papilionoideae</taxon>
        <taxon>50 kb inversion clade</taxon>
        <taxon>NPAAA clade</taxon>
        <taxon>indigoferoid/millettioid clade</taxon>
        <taxon>Phaseoleae</taxon>
        <taxon>Canavalia</taxon>
    </lineage>
</organism>
<dbReference type="AlphaFoldDB" id="A0AAN9KFW8"/>
<keyword evidence="3" id="KW-1185">Reference proteome</keyword>
<gene>
    <name evidence="2" type="ORF">VNO77_34058</name>
</gene>
<evidence type="ECO:0000256" key="1">
    <source>
        <dbReference type="SAM" id="MobiDB-lite"/>
    </source>
</evidence>
<dbReference type="EMBL" id="JAYMYQ010000008">
    <property type="protein sequence ID" value="KAK7315508.1"/>
    <property type="molecule type" value="Genomic_DNA"/>
</dbReference>
<proteinExistence type="predicted"/>
<evidence type="ECO:0008006" key="4">
    <source>
        <dbReference type="Google" id="ProtNLM"/>
    </source>
</evidence>